<dbReference type="SUPFAM" id="SSF52540">
    <property type="entry name" value="P-loop containing nucleoside triphosphate hydrolases"/>
    <property type="match status" value="1"/>
</dbReference>
<proteinExistence type="predicted"/>
<dbReference type="Proteomes" id="UP000290445">
    <property type="component" value="Segment"/>
</dbReference>
<evidence type="ECO:0000313" key="1">
    <source>
        <dbReference type="EMBL" id="AUA60289.1"/>
    </source>
</evidence>
<organism evidence="1 2">
    <name type="scientific">Operophtera brumata nucleopolyhedrovirus</name>
    <dbReference type="NCBI Taxonomy" id="1046267"/>
    <lineage>
        <taxon>Viruses</taxon>
        <taxon>Viruses incertae sedis</taxon>
        <taxon>Naldaviricetes</taxon>
        <taxon>Lefavirales</taxon>
        <taxon>Baculoviridae</taxon>
        <taxon>Alphabaculovirus</taxon>
        <taxon>Alphabaculovirus opbrumatae</taxon>
    </lineage>
</organism>
<keyword evidence="2" id="KW-1185">Reference proteome</keyword>
<name>A0A2H4UZU6_9ABAC</name>
<dbReference type="KEGG" id="vg:41699952"/>
<dbReference type="OrthoDB" id="16083at10239"/>
<protein>
    <submittedName>
        <fullName evidence="1">NRK-1</fullName>
    </submittedName>
</protein>
<dbReference type="InterPro" id="IPR027417">
    <property type="entry name" value="P-loop_NTPase"/>
</dbReference>
<sequence>MCFIRISASNMSPFFALDGVACTTKTSMLKKFEELPNFSVHYCDYKEISERYKLTTSLSGMMYGMHRMRSDETSAVDGHHNVFDRQPASALLYQCIFNNCDDEELQKNFDTIEALKLSRNYKSIIMLIEPGQESLVVDMMRRRNNGIDIMTEEYVRRQNHVFRAWARFNNYVTFTIDFKKNLNAQQDELFEIILNVFE</sequence>
<dbReference type="GeneID" id="41699952"/>
<accession>A0A2H4UZU6</accession>
<evidence type="ECO:0000313" key="2">
    <source>
        <dbReference type="Proteomes" id="UP000290445"/>
    </source>
</evidence>
<reference evidence="1 2" key="1">
    <citation type="journal article" date="2017" name="Viruses">
        <title>The Operophtera brumata Nucleopolyhedrovirus (OpbuNPV) Represents an Early, Divergent Lineage within Genus Alphabaculovirus.</title>
        <authorList>
            <person name="Harrison R.L."/>
            <person name="Rowley D.L."/>
            <person name="Mowery J.D."/>
            <person name="Bauchan G.R."/>
            <person name="Burand J.P."/>
        </authorList>
    </citation>
    <scope>NUCLEOTIDE SEQUENCE [LARGE SCALE GENOMIC DNA]</scope>
    <source>
        <strain evidence="1">OpbuNPV-MA</strain>
    </source>
</reference>
<dbReference type="EMBL" id="MF614691">
    <property type="protein sequence ID" value="AUA60289.1"/>
    <property type="molecule type" value="Genomic_DNA"/>
</dbReference>
<dbReference type="RefSeq" id="YP_009552618.1">
    <property type="nucleotide sequence ID" value="NC_040621.1"/>
</dbReference>
<dbReference type="Gene3D" id="3.40.50.300">
    <property type="entry name" value="P-loop containing nucleotide triphosphate hydrolases"/>
    <property type="match status" value="1"/>
</dbReference>